<feature type="compositionally biased region" description="Basic and acidic residues" evidence="1">
    <location>
        <begin position="119"/>
        <end position="152"/>
    </location>
</feature>
<comment type="caution">
    <text evidence="2">The sequence shown here is derived from an EMBL/GenBank/DDBJ whole genome shotgun (WGS) entry which is preliminary data.</text>
</comment>
<sequence length="543" mass="62979">MVTPEKKTHVVGEYPEEEESLPDAENDLMQWEPERKRASILEEPKKIEQPNQMEKLERMRQKEKDERRAREVREEQGKKADDSDLLVSEEGYEKVERHDLEDTRERGSQSPKKPSRNPEPQKKNEKERFEESLMRQKERLKKIEDVGRETIKPKAPPKVALDSAAEDDKKTSRESKLEEQLTIHSTLEQACSTAAKFEESQKECEVLREQVISLRKELSDAHNFIFSLQPRREQITESEAATEFKSLYASVEEWVETKLGDDIMEAMIKKVRPSAKPARNFINFTTHAGQEATGCSGTDEYNVITMIMNFLCVEIFDKDFYCPIEDGGMEFLTSILTSMRNLEPRRDMATWRHWRSELYTALANRHEFADQRQRASARLVSELTNMLAIFVPEADKKVLGASVKTTIIEPALNLAHKLHLSVNKFSLEWSHFMRTRPEERPLDPKYFLPFECVDLARSGKVLKPQAFENSGPITYLFDLSPALVFEAVKADSFAEPKVLKRQRILVVASKEGQSRFIVPRVEFVECPTLVGWLLYKLHNKYFF</sequence>
<feature type="compositionally biased region" description="Basic and acidic residues" evidence="1">
    <location>
        <begin position="1"/>
        <end position="10"/>
    </location>
</feature>
<proteinExistence type="predicted"/>
<dbReference type="OrthoDB" id="4755094at2759"/>
<feature type="compositionally biased region" description="Basic and acidic residues" evidence="1">
    <location>
        <begin position="91"/>
        <end position="107"/>
    </location>
</feature>
<organism evidence="2 3">
    <name type="scientific">Cudoniella acicularis</name>
    <dbReference type="NCBI Taxonomy" id="354080"/>
    <lineage>
        <taxon>Eukaryota</taxon>
        <taxon>Fungi</taxon>
        <taxon>Dikarya</taxon>
        <taxon>Ascomycota</taxon>
        <taxon>Pezizomycotina</taxon>
        <taxon>Leotiomycetes</taxon>
        <taxon>Helotiales</taxon>
        <taxon>Tricladiaceae</taxon>
        <taxon>Cudoniella</taxon>
    </lineage>
</organism>
<accession>A0A8H4W862</accession>
<dbReference type="EMBL" id="JAAMPI010000044">
    <property type="protein sequence ID" value="KAF4636896.1"/>
    <property type="molecule type" value="Genomic_DNA"/>
</dbReference>
<feature type="compositionally biased region" description="Acidic residues" evidence="1">
    <location>
        <begin position="14"/>
        <end position="26"/>
    </location>
</feature>
<feature type="region of interest" description="Disordered" evidence="1">
    <location>
        <begin position="1"/>
        <end position="181"/>
    </location>
</feature>
<evidence type="ECO:0000313" key="2">
    <source>
        <dbReference type="EMBL" id="KAF4636896.1"/>
    </source>
</evidence>
<dbReference type="Proteomes" id="UP000566819">
    <property type="component" value="Unassembled WGS sequence"/>
</dbReference>
<feature type="compositionally biased region" description="Basic and acidic residues" evidence="1">
    <location>
        <begin position="166"/>
        <end position="181"/>
    </location>
</feature>
<evidence type="ECO:0000313" key="3">
    <source>
        <dbReference type="Proteomes" id="UP000566819"/>
    </source>
</evidence>
<protein>
    <submittedName>
        <fullName evidence="2">Uncharacterized protein</fullName>
    </submittedName>
</protein>
<reference evidence="2 3" key="1">
    <citation type="submission" date="2020-03" db="EMBL/GenBank/DDBJ databases">
        <title>Draft Genome Sequence of Cudoniella acicularis.</title>
        <authorList>
            <person name="Buettner E."/>
            <person name="Kellner H."/>
        </authorList>
    </citation>
    <scope>NUCLEOTIDE SEQUENCE [LARGE SCALE GENOMIC DNA]</scope>
    <source>
        <strain evidence="2 3">DSM 108380</strain>
    </source>
</reference>
<evidence type="ECO:0000256" key="1">
    <source>
        <dbReference type="SAM" id="MobiDB-lite"/>
    </source>
</evidence>
<name>A0A8H4W862_9HELO</name>
<keyword evidence="3" id="KW-1185">Reference proteome</keyword>
<dbReference type="AlphaFoldDB" id="A0A8H4W862"/>
<gene>
    <name evidence="2" type="ORF">G7Y89_g1185</name>
</gene>
<feature type="compositionally biased region" description="Basic and acidic residues" evidence="1">
    <location>
        <begin position="32"/>
        <end position="82"/>
    </location>
</feature>